<organism evidence="1 2">
    <name type="scientific">Thauera aromatica K172</name>
    <dbReference type="NCBI Taxonomy" id="44139"/>
    <lineage>
        <taxon>Bacteria</taxon>
        <taxon>Pseudomonadati</taxon>
        <taxon>Pseudomonadota</taxon>
        <taxon>Betaproteobacteria</taxon>
        <taxon>Rhodocyclales</taxon>
        <taxon>Zoogloeaceae</taxon>
        <taxon>Thauera</taxon>
    </lineage>
</organism>
<dbReference type="EMBL" id="CP028339">
    <property type="protein sequence ID" value="AVR88265.1"/>
    <property type="molecule type" value="Genomic_DNA"/>
</dbReference>
<gene>
    <name evidence="1" type="ORF">Tharo_1337</name>
</gene>
<reference evidence="1 2" key="1">
    <citation type="submission" date="2018-03" db="EMBL/GenBank/DDBJ databases">
        <title>Complete genome sequence of Thauera aromatica, a model organism for studying aromatic compound degradation under denitrifying conditions.</title>
        <authorList>
            <person name="Lo H.-Y."/>
            <person name="Goris T."/>
            <person name="Boll M."/>
            <person name="Mueller J.A."/>
        </authorList>
    </citation>
    <scope>NUCLEOTIDE SEQUENCE [LARGE SCALE GENOMIC DNA]</scope>
    <source>
        <strain evidence="1 2">K172</strain>
    </source>
</reference>
<dbReference type="AlphaFoldDB" id="A0A2R4BLR4"/>
<accession>A0A2R4BLR4</accession>
<evidence type="ECO:0000313" key="1">
    <source>
        <dbReference type="EMBL" id="AVR88265.1"/>
    </source>
</evidence>
<sequence length="265" mass="28282">MGAFFTVPVMTLSDSALPADPLAVQVDAAAQRQAARLAQDAFARVFRLSVSESDAARRKGVAELHADLRDWAGAAASEEARALRLALLLSGMDQWGLAWSQAFGLVAIPGLSELVGALRTGLDAQAEARFLRQFEALAAAEESAIDFKVELRRGLHLALWHAAIAAEDRDQALRLAGQLGSQLLALVRDMPHAGWRLVADALAFIQIRCLADGLAAEGLGQEATQALFAALARELPKALGERVMAHAARAVIAWQQAERTSGQVH</sequence>
<name>A0A2R4BLR4_THAAR</name>
<proteinExistence type="predicted"/>
<dbReference type="Proteomes" id="UP000241885">
    <property type="component" value="Chromosome"/>
</dbReference>
<evidence type="ECO:0000313" key="2">
    <source>
        <dbReference type="Proteomes" id="UP000241885"/>
    </source>
</evidence>
<dbReference type="KEGG" id="tak:Tharo_1337"/>
<keyword evidence="2" id="KW-1185">Reference proteome</keyword>
<protein>
    <submittedName>
        <fullName evidence="1">Uncharacterized protein</fullName>
    </submittedName>
</protein>